<evidence type="ECO:0000313" key="3">
    <source>
        <dbReference type="Proteomes" id="UP000800303"/>
    </source>
</evidence>
<name>A0ABX0FAJ8_9BACL</name>
<comment type="caution">
    <text evidence="2">The sequence shown here is derived from an EMBL/GenBank/DDBJ whole genome shotgun (WGS) entry which is preliminary data.</text>
</comment>
<gene>
    <name evidence="2" type="ORF">GYN08_21930</name>
</gene>
<sequence>MKTTHVIAIFLVIVLGVFLWEYPFPKQIDKEIPAMLTVEHVQDGKGAADGDSPRPTTIHVKGEVYRKLLREPEFNVKITVGESEWTDGSRTSVSKPLISFRSGGIYMASLLYTDRQPSGVMGNETRSALIWFDEDFERMQFWMQEPQTEKAAAERNWFVTGEASDAEQAEHVLGRLRKAFESGKEGARWGISGPDSSS</sequence>
<reference evidence="2 3" key="1">
    <citation type="submission" date="2020-01" db="EMBL/GenBank/DDBJ databases">
        <title>Polyphasic characterisation and genomic insights into a novel alkali tolerant bacterium VR-M41.</title>
        <authorList>
            <person name="Vemuluri V.R."/>
        </authorList>
    </citation>
    <scope>NUCLEOTIDE SEQUENCE [LARGE SCALE GENOMIC DNA]</scope>
    <source>
        <strain evidence="2 3">VR-M41</strain>
    </source>
</reference>
<feature type="transmembrane region" description="Helical" evidence="1">
    <location>
        <begin position="6"/>
        <end position="24"/>
    </location>
</feature>
<protein>
    <submittedName>
        <fullName evidence="2">Uncharacterized protein</fullName>
    </submittedName>
</protein>
<dbReference type="RefSeq" id="WP_166279362.1">
    <property type="nucleotide sequence ID" value="NZ_JAAFGS010000012.1"/>
</dbReference>
<keyword evidence="3" id="KW-1185">Reference proteome</keyword>
<evidence type="ECO:0000256" key="1">
    <source>
        <dbReference type="SAM" id="Phobius"/>
    </source>
</evidence>
<dbReference type="EMBL" id="JAAFGS010000012">
    <property type="protein sequence ID" value="NGZ77956.1"/>
    <property type="molecule type" value="Genomic_DNA"/>
</dbReference>
<keyword evidence="1" id="KW-0812">Transmembrane</keyword>
<accession>A0ABX0FAJ8</accession>
<organism evidence="2 3">
    <name type="scientific">Saccharibacillus alkalitolerans</name>
    <dbReference type="NCBI Taxonomy" id="2705290"/>
    <lineage>
        <taxon>Bacteria</taxon>
        <taxon>Bacillati</taxon>
        <taxon>Bacillota</taxon>
        <taxon>Bacilli</taxon>
        <taxon>Bacillales</taxon>
        <taxon>Paenibacillaceae</taxon>
        <taxon>Saccharibacillus</taxon>
    </lineage>
</organism>
<keyword evidence="1" id="KW-0472">Membrane</keyword>
<evidence type="ECO:0000313" key="2">
    <source>
        <dbReference type="EMBL" id="NGZ77956.1"/>
    </source>
</evidence>
<proteinExistence type="predicted"/>
<dbReference type="Proteomes" id="UP000800303">
    <property type="component" value="Unassembled WGS sequence"/>
</dbReference>
<keyword evidence="1" id="KW-1133">Transmembrane helix</keyword>